<dbReference type="Pfam" id="PF11975">
    <property type="entry name" value="Glyco_hydro_4C"/>
    <property type="match status" value="1"/>
</dbReference>
<keyword evidence="15" id="KW-1185">Reference proteome</keyword>
<feature type="domain" description="Glycosyl hydrolase family 4 C-terminal" evidence="13">
    <location>
        <begin position="194"/>
        <end position="404"/>
    </location>
</feature>
<evidence type="ECO:0000256" key="3">
    <source>
        <dbReference type="ARBA" id="ARBA00022723"/>
    </source>
</evidence>
<evidence type="ECO:0000256" key="7">
    <source>
        <dbReference type="ARBA" id="ARBA00023277"/>
    </source>
</evidence>
<dbReference type="Proteomes" id="UP000564806">
    <property type="component" value="Unassembled WGS sequence"/>
</dbReference>
<dbReference type="InterPro" id="IPR001088">
    <property type="entry name" value="Glyco_hydro_4"/>
</dbReference>
<dbReference type="EMBL" id="JABWCS010000210">
    <property type="protein sequence ID" value="NUU61652.1"/>
    <property type="molecule type" value="Genomic_DNA"/>
</dbReference>
<dbReference type="Gene3D" id="3.90.1820.10">
    <property type="entry name" value="AglA-like glucosidase"/>
    <property type="match status" value="1"/>
</dbReference>
<comment type="caution">
    <text evidence="14">The sequence shown here is derived from an EMBL/GenBank/DDBJ whole genome shotgun (WGS) entry which is preliminary data.</text>
</comment>
<keyword evidence="10" id="KW-0170">Cobalt</keyword>
<evidence type="ECO:0000256" key="9">
    <source>
        <dbReference type="PIRSR" id="PIRSR601088-2"/>
    </source>
</evidence>
<comment type="similarity">
    <text evidence="2 12">Belongs to the glycosyl hydrolase 4 family.</text>
</comment>
<evidence type="ECO:0000313" key="14">
    <source>
        <dbReference type="EMBL" id="NUU61652.1"/>
    </source>
</evidence>
<dbReference type="InterPro" id="IPR019802">
    <property type="entry name" value="GlycHydrolase_4_CS"/>
</dbReference>
<feature type="binding site" evidence="10">
    <location>
        <position position="169"/>
    </location>
    <ligand>
        <name>Mn(2+)</name>
        <dbReference type="ChEBI" id="CHEBI:29035"/>
    </ligand>
</feature>
<dbReference type="Pfam" id="PF02056">
    <property type="entry name" value="Glyco_hydro_4"/>
    <property type="match status" value="1"/>
</dbReference>
<dbReference type="InterPro" id="IPR053715">
    <property type="entry name" value="GH4_Enzyme_sf"/>
</dbReference>
<dbReference type="PANTHER" id="PTHR32092:SF6">
    <property type="entry name" value="ALPHA-GALACTOSIDASE"/>
    <property type="match status" value="1"/>
</dbReference>
<keyword evidence="5 12" id="KW-0520">NAD</keyword>
<evidence type="ECO:0000256" key="1">
    <source>
        <dbReference type="ARBA" id="ARBA00001936"/>
    </source>
</evidence>
<evidence type="ECO:0000259" key="13">
    <source>
        <dbReference type="Pfam" id="PF11975"/>
    </source>
</evidence>
<keyword evidence="8 12" id="KW-0326">Glycosidase</keyword>
<evidence type="ECO:0000256" key="2">
    <source>
        <dbReference type="ARBA" id="ARBA00010141"/>
    </source>
</evidence>
<dbReference type="InterPro" id="IPR036291">
    <property type="entry name" value="NAD(P)-bd_dom_sf"/>
</dbReference>
<keyword evidence="6 10" id="KW-0464">Manganese</keyword>
<keyword evidence="7" id="KW-0119">Carbohydrate metabolism</keyword>
<comment type="cofactor">
    <cofactor evidence="1">
        <name>Mn(2+)</name>
        <dbReference type="ChEBI" id="CHEBI:29035"/>
    </cofactor>
</comment>
<dbReference type="GO" id="GO:0004553">
    <property type="term" value="F:hydrolase activity, hydrolyzing O-glycosyl compounds"/>
    <property type="evidence" value="ECO:0007669"/>
    <property type="project" value="InterPro"/>
</dbReference>
<dbReference type="CDD" id="cd05297">
    <property type="entry name" value="GH4_alpha_glucosidase_galactosidase"/>
    <property type="match status" value="1"/>
</dbReference>
<comment type="cofactor">
    <cofactor evidence="12">
        <name>NAD(+)</name>
        <dbReference type="ChEBI" id="CHEBI:57540"/>
    </cofactor>
    <text evidence="12">Binds 1 NAD(+) per subunit.</text>
</comment>
<evidence type="ECO:0000256" key="10">
    <source>
        <dbReference type="PIRSR" id="PIRSR601088-3"/>
    </source>
</evidence>
<dbReference type="GO" id="GO:0046872">
    <property type="term" value="F:metal ion binding"/>
    <property type="evidence" value="ECO:0007669"/>
    <property type="project" value="UniProtKB-KW"/>
</dbReference>
<reference evidence="14" key="1">
    <citation type="submission" date="2020-06" db="EMBL/GenBank/DDBJ databases">
        <title>Paenibacillus sp. nov., isolated from soil.</title>
        <authorList>
            <person name="Seo Y.L."/>
        </authorList>
    </citation>
    <scope>NUCLEOTIDE SEQUENCE [LARGE SCALE GENOMIC DNA]</scope>
    <source>
        <strain evidence="14">JW14</strain>
    </source>
</reference>
<keyword evidence="3 10" id="KW-0479">Metal-binding</keyword>
<dbReference type="InterPro" id="IPR015955">
    <property type="entry name" value="Lactate_DH/Glyco_Ohase_4_C"/>
</dbReference>
<gene>
    <name evidence="14" type="ORF">HPT30_15015</name>
</gene>
<dbReference type="SUPFAM" id="SSF51735">
    <property type="entry name" value="NAD(P)-binding Rossmann-fold domains"/>
    <property type="match status" value="1"/>
</dbReference>
<dbReference type="InterPro" id="IPR022616">
    <property type="entry name" value="Glyco_hydro_4_C"/>
</dbReference>
<keyword evidence="10" id="KW-0408">Iron</keyword>
<evidence type="ECO:0000256" key="8">
    <source>
        <dbReference type="ARBA" id="ARBA00023295"/>
    </source>
</evidence>
<evidence type="ECO:0000256" key="5">
    <source>
        <dbReference type="ARBA" id="ARBA00023027"/>
    </source>
</evidence>
<evidence type="ECO:0000256" key="12">
    <source>
        <dbReference type="RuleBase" id="RU361152"/>
    </source>
</evidence>
<keyword evidence="10" id="KW-0533">Nickel</keyword>
<accession>A0A850ES98</accession>
<keyword evidence="4 12" id="KW-0378">Hydrolase</keyword>
<feature type="binding site" evidence="10">
    <location>
        <position position="199"/>
    </location>
    <ligand>
        <name>Mn(2+)</name>
        <dbReference type="ChEBI" id="CHEBI:29035"/>
    </ligand>
</feature>
<dbReference type="NCBIfam" id="NF011657">
    <property type="entry name" value="PRK15076.1"/>
    <property type="match status" value="1"/>
</dbReference>
<evidence type="ECO:0000256" key="6">
    <source>
        <dbReference type="ARBA" id="ARBA00023211"/>
    </source>
</evidence>
<sequence length="432" mass="48348">MTKIAFIGAGSTIFSKNVLGDCMTTPALADAEIALHDIDHEKLFNSEKMLKNLSRNLGGRAQVTAYTDRREALRGADYVINAISVGQYEPTIKSDFEIPHKYGLKQTVADTLGVGGILRGLRAAYAMLEFTRDMEELCPNAWFLNYTNPMAIVTGAVLRGSKIKSVGLCHSVQVCAKELLEGLDLPTDNVRYRIAGINHQAWLLEITRNGEDMYPEIRRRAAERPAPHDDMVRYEIMKSFGYYVTESSMHSAEYMPYFIKSGQPELLEQYNITTDWYLTWGDSKAEYWQEVMDSLVNNPDVSHSRTHEYASYIIEAMETDVPFKIAGNVLNTGGLIGNLPQDAVVEVPCLVDSQGVTPCKVEDLPPQCAGLNRTNVNMQLLAVEAILTRKREHIYHAAMLDPHTAAELSLDQIRSLIDEMLEASAEFLPEFI</sequence>
<evidence type="ECO:0000256" key="4">
    <source>
        <dbReference type="ARBA" id="ARBA00022801"/>
    </source>
</evidence>
<evidence type="ECO:0000256" key="11">
    <source>
        <dbReference type="PIRSR" id="PIRSR601088-4"/>
    </source>
</evidence>
<dbReference type="GO" id="GO:0016616">
    <property type="term" value="F:oxidoreductase activity, acting on the CH-OH group of donors, NAD or NADP as acceptor"/>
    <property type="evidence" value="ECO:0007669"/>
    <property type="project" value="InterPro"/>
</dbReference>
<dbReference type="AlphaFoldDB" id="A0A850ES98"/>
<dbReference type="PANTHER" id="PTHR32092">
    <property type="entry name" value="6-PHOSPHO-BETA-GLUCOSIDASE-RELATED"/>
    <property type="match status" value="1"/>
</dbReference>
<name>A0A850ES98_9BACL</name>
<proteinExistence type="inferred from homology"/>
<dbReference type="PRINTS" id="PR00732">
    <property type="entry name" value="GLHYDRLASE4"/>
</dbReference>
<protein>
    <submittedName>
        <fullName evidence="14">Alpha-glucosidase/alpha-galactosidase</fullName>
    </submittedName>
</protein>
<dbReference type="RefSeq" id="WP_175372161.1">
    <property type="nucleotide sequence ID" value="NZ_JABWCS010000210.1"/>
</dbReference>
<dbReference type="SUPFAM" id="SSF56327">
    <property type="entry name" value="LDH C-terminal domain-like"/>
    <property type="match status" value="1"/>
</dbReference>
<dbReference type="PROSITE" id="PS01324">
    <property type="entry name" value="GLYCOSYL_HYDROL_F4"/>
    <property type="match status" value="1"/>
</dbReference>
<organism evidence="14 15">
    <name type="scientific">Paenibacillus agri</name>
    <dbReference type="NCBI Taxonomy" id="2744309"/>
    <lineage>
        <taxon>Bacteria</taxon>
        <taxon>Bacillati</taxon>
        <taxon>Bacillota</taxon>
        <taxon>Bacilli</taxon>
        <taxon>Bacillales</taxon>
        <taxon>Paenibacillaceae</taxon>
        <taxon>Paenibacillus</taxon>
    </lineage>
</organism>
<feature type="site" description="Increases basicity of active site Tyr" evidence="11">
    <location>
        <position position="110"/>
    </location>
</feature>
<dbReference type="GO" id="GO:0005975">
    <property type="term" value="P:carbohydrate metabolic process"/>
    <property type="evidence" value="ECO:0007669"/>
    <property type="project" value="InterPro"/>
</dbReference>
<feature type="binding site" evidence="9">
    <location>
        <position position="148"/>
    </location>
    <ligand>
        <name>substrate</name>
    </ligand>
</feature>
<evidence type="ECO:0000313" key="15">
    <source>
        <dbReference type="Proteomes" id="UP000564806"/>
    </source>
</evidence>